<gene>
    <name evidence="1" type="ORF">DY000_02004658</name>
</gene>
<accession>A0ABQ7CKA1</accession>
<protein>
    <submittedName>
        <fullName evidence="1">Uncharacterized protein</fullName>
    </submittedName>
</protein>
<comment type="caution">
    <text evidence="1">The sequence shown here is derived from an EMBL/GenBank/DDBJ whole genome shotgun (WGS) entry which is preliminary data.</text>
</comment>
<proteinExistence type="predicted"/>
<evidence type="ECO:0000313" key="1">
    <source>
        <dbReference type="EMBL" id="KAF3551941.1"/>
    </source>
</evidence>
<dbReference type="Proteomes" id="UP000266723">
    <property type="component" value="Unassembled WGS sequence"/>
</dbReference>
<dbReference type="EMBL" id="QGKV02000832">
    <property type="protein sequence ID" value="KAF3551941.1"/>
    <property type="molecule type" value="Genomic_DNA"/>
</dbReference>
<organism evidence="1 2">
    <name type="scientific">Brassica cretica</name>
    <name type="common">Mustard</name>
    <dbReference type="NCBI Taxonomy" id="69181"/>
    <lineage>
        <taxon>Eukaryota</taxon>
        <taxon>Viridiplantae</taxon>
        <taxon>Streptophyta</taxon>
        <taxon>Embryophyta</taxon>
        <taxon>Tracheophyta</taxon>
        <taxon>Spermatophyta</taxon>
        <taxon>Magnoliopsida</taxon>
        <taxon>eudicotyledons</taxon>
        <taxon>Gunneridae</taxon>
        <taxon>Pentapetalae</taxon>
        <taxon>rosids</taxon>
        <taxon>malvids</taxon>
        <taxon>Brassicales</taxon>
        <taxon>Brassicaceae</taxon>
        <taxon>Brassiceae</taxon>
        <taxon>Brassica</taxon>
    </lineage>
</organism>
<reference evidence="1 2" key="1">
    <citation type="journal article" date="2020" name="BMC Genomics">
        <title>Intraspecific diversification of the crop wild relative Brassica cretica Lam. using demographic model selection.</title>
        <authorList>
            <person name="Kioukis A."/>
            <person name="Michalopoulou V.A."/>
            <person name="Briers L."/>
            <person name="Pirintsos S."/>
            <person name="Studholme D.J."/>
            <person name="Pavlidis P."/>
            <person name="Sarris P.F."/>
        </authorList>
    </citation>
    <scope>NUCLEOTIDE SEQUENCE [LARGE SCALE GENOMIC DNA]</scope>
    <source>
        <strain evidence="2">cv. PFS-1207/04</strain>
    </source>
</reference>
<evidence type="ECO:0000313" key="2">
    <source>
        <dbReference type="Proteomes" id="UP000266723"/>
    </source>
</evidence>
<name>A0ABQ7CKA1_BRACR</name>
<sequence length="53" mass="6200">MRMIPAVLNKMLPATSREKKEEQFTYRLNDQIITSLRLKLAADIYEEVTETAE</sequence>
<keyword evidence="2" id="KW-1185">Reference proteome</keyword>